<comment type="caution">
    <text evidence="7">The sequence shown here is derived from an EMBL/GenBank/DDBJ whole genome shotgun (WGS) entry which is preliminary data.</text>
</comment>
<name>A0A5C6E9Z2_9BACT</name>
<accession>A0A5C6E9Z2</accession>
<protein>
    <submittedName>
        <fullName evidence="7">Xaa-Pro aminopeptidase 1</fullName>
        <ecNumber evidence="7">3.4.11.9</ecNumber>
    </submittedName>
</protein>
<dbReference type="InterPro" id="IPR000994">
    <property type="entry name" value="Pept_M24"/>
</dbReference>
<dbReference type="OrthoDB" id="9806388at2"/>
<keyword evidence="4" id="KW-0482">Metalloprotease</keyword>
<keyword evidence="3 7" id="KW-0378">Hydrolase</keyword>
<sequence>MNTTAILLAGYPDKNASLFRRIQVPLGDPAAWVDIQGHTTALVRDLEMDRVRQAGHTDHVTCPAEHPAPLGLSADRETATAQAVVQLLRSKKIERVVTDRSLPYLFAWHLQQAEMELAYDEELGVIDRRSKSDQEIEALAKAQATTEEVMEIMLRRIARANANADGFLTVDGEVLTSENMKRFAAIEFLQRGFSMTHGAIIATAPHVADCHHSGTGPLSTGHPVIVDLYPRDDSTRYNGDCTRTVVHGEASDTVKAMHAAVIAAKQAADKKLVAGNLASEVHQASEAVLIEHGYPISRGTLTDAPSIQHGTGHGIGLDVHEPILLDEGGGEMLEGEVFTIEPGLYGRIDGGVRVEDMLVAGETESKNLNRLPYGLDWS</sequence>
<dbReference type="SUPFAM" id="SSF55920">
    <property type="entry name" value="Creatinase/aminopeptidase"/>
    <property type="match status" value="1"/>
</dbReference>
<dbReference type="InterPro" id="IPR036005">
    <property type="entry name" value="Creatinase/aminopeptidase-like"/>
</dbReference>
<evidence type="ECO:0000313" key="7">
    <source>
        <dbReference type="EMBL" id="TWU45668.1"/>
    </source>
</evidence>
<keyword evidence="8" id="KW-1185">Reference proteome</keyword>
<dbReference type="RefSeq" id="WP_146598331.1">
    <property type="nucleotide sequence ID" value="NZ_SJPY01000001.1"/>
</dbReference>
<dbReference type="PROSITE" id="PS00491">
    <property type="entry name" value="PROLINE_PEPTIDASE"/>
    <property type="match status" value="1"/>
</dbReference>
<proteinExistence type="inferred from homology"/>
<evidence type="ECO:0000256" key="1">
    <source>
        <dbReference type="ARBA" id="ARBA00022670"/>
    </source>
</evidence>
<keyword evidence="1" id="KW-0645">Protease</keyword>
<dbReference type="InterPro" id="IPR050659">
    <property type="entry name" value="Peptidase_M24B"/>
</dbReference>
<keyword evidence="7" id="KW-0031">Aminopeptidase</keyword>
<dbReference type="Proteomes" id="UP000315471">
    <property type="component" value="Unassembled WGS sequence"/>
</dbReference>
<dbReference type="EC" id="3.4.11.9" evidence="7"/>
<dbReference type="PANTHER" id="PTHR46112">
    <property type="entry name" value="AMINOPEPTIDASE"/>
    <property type="match status" value="1"/>
</dbReference>
<dbReference type="GO" id="GO:0046872">
    <property type="term" value="F:metal ion binding"/>
    <property type="evidence" value="ECO:0007669"/>
    <property type="project" value="UniProtKB-KW"/>
</dbReference>
<evidence type="ECO:0000256" key="3">
    <source>
        <dbReference type="ARBA" id="ARBA00022801"/>
    </source>
</evidence>
<evidence type="ECO:0000256" key="2">
    <source>
        <dbReference type="ARBA" id="ARBA00022723"/>
    </source>
</evidence>
<gene>
    <name evidence="7" type="primary">pepPI</name>
    <name evidence="7" type="ORF">Q31b_08440</name>
</gene>
<keyword evidence="2 5" id="KW-0479">Metal-binding</keyword>
<dbReference type="Gene3D" id="3.90.230.10">
    <property type="entry name" value="Creatinase/methionine aminopeptidase superfamily"/>
    <property type="match status" value="1"/>
</dbReference>
<feature type="domain" description="Peptidase M24" evidence="6">
    <location>
        <begin position="138"/>
        <end position="360"/>
    </location>
</feature>
<comment type="similarity">
    <text evidence="5">Belongs to the peptidase M24B family.</text>
</comment>
<dbReference type="InterPro" id="IPR001131">
    <property type="entry name" value="Peptidase_M24B_aminopep-P_CS"/>
</dbReference>
<dbReference type="Pfam" id="PF00557">
    <property type="entry name" value="Peptidase_M24"/>
    <property type="match status" value="1"/>
</dbReference>
<dbReference type="GO" id="GO:0008237">
    <property type="term" value="F:metallopeptidase activity"/>
    <property type="evidence" value="ECO:0007669"/>
    <property type="project" value="UniProtKB-KW"/>
</dbReference>
<dbReference type="EMBL" id="SJPY01000001">
    <property type="protein sequence ID" value="TWU45668.1"/>
    <property type="molecule type" value="Genomic_DNA"/>
</dbReference>
<dbReference type="PANTHER" id="PTHR46112:SF3">
    <property type="entry name" value="AMINOPEPTIDASE YPDF"/>
    <property type="match status" value="1"/>
</dbReference>
<evidence type="ECO:0000259" key="6">
    <source>
        <dbReference type="Pfam" id="PF00557"/>
    </source>
</evidence>
<dbReference type="AlphaFoldDB" id="A0A5C6E9Z2"/>
<evidence type="ECO:0000256" key="5">
    <source>
        <dbReference type="RuleBase" id="RU000590"/>
    </source>
</evidence>
<organism evidence="7 8">
    <name type="scientific">Novipirellula aureliae</name>
    <dbReference type="NCBI Taxonomy" id="2527966"/>
    <lineage>
        <taxon>Bacteria</taxon>
        <taxon>Pseudomonadati</taxon>
        <taxon>Planctomycetota</taxon>
        <taxon>Planctomycetia</taxon>
        <taxon>Pirellulales</taxon>
        <taxon>Pirellulaceae</taxon>
        <taxon>Novipirellula</taxon>
    </lineage>
</organism>
<reference evidence="7 8" key="1">
    <citation type="submission" date="2019-02" db="EMBL/GenBank/DDBJ databases">
        <title>Deep-cultivation of Planctomycetes and their phenomic and genomic characterization uncovers novel biology.</title>
        <authorList>
            <person name="Wiegand S."/>
            <person name="Jogler M."/>
            <person name="Boedeker C."/>
            <person name="Pinto D."/>
            <person name="Vollmers J."/>
            <person name="Rivas-Marin E."/>
            <person name="Kohn T."/>
            <person name="Peeters S.H."/>
            <person name="Heuer A."/>
            <person name="Rast P."/>
            <person name="Oberbeckmann S."/>
            <person name="Bunk B."/>
            <person name="Jeske O."/>
            <person name="Meyerdierks A."/>
            <person name="Storesund J.E."/>
            <person name="Kallscheuer N."/>
            <person name="Luecker S."/>
            <person name="Lage O.M."/>
            <person name="Pohl T."/>
            <person name="Merkel B.J."/>
            <person name="Hornburger P."/>
            <person name="Mueller R.-W."/>
            <person name="Bruemmer F."/>
            <person name="Labrenz M."/>
            <person name="Spormann A.M."/>
            <person name="Op Den Camp H."/>
            <person name="Overmann J."/>
            <person name="Amann R."/>
            <person name="Jetten M.S.M."/>
            <person name="Mascher T."/>
            <person name="Medema M.H."/>
            <person name="Devos D.P."/>
            <person name="Kaster A.-K."/>
            <person name="Ovreas L."/>
            <person name="Rohde M."/>
            <person name="Galperin M.Y."/>
            <person name="Jogler C."/>
        </authorList>
    </citation>
    <scope>NUCLEOTIDE SEQUENCE [LARGE SCALE GENOMIC DNA]</scope>
    <source>
        <strain evidence="7 8">Q31b</strain>
    </source>
</reference>
<evidence type="ECO:0000256" key="4">
    <source>
        <dbReference type="ARBA" id="ARBA00023049"/>
    </source>
</evidence>
<dbReference type="GO" id="GO:0006508">
    <property type="term" value="P:proteolysis"/>
    <property type="evidence" value="ECO:0007669"/>
    <property type="project" value="UniProtKB-KW"/>
</dbReference>
<evidence type="ECO:0000313" key="8">
    <source>
        <dbReference type="Proteomes" id="UP000315471"/>
    </source>
</evidence>
<dbReference type="GO" id="GO:0004177">
    <property type="term" value="F:aminopeptidase activity"/>
    <property type="evidence" value="ECO:0007669"/>
    <property type="project" value="UniProtKB-KW"/>
</dbReference>